<evidence type="ECO:0000313" key="6">
    <source>
        <dbReference type="Proteomes" id="UP000070520"/>
    </source>
</evidence>
<dbReference type="EMBL" id="LHXW01000040">
    <property type="protein sequence ID" value="KXA99506.1"/>
    <property type="molecule type" value="Genomic_DNA"/>
</dbReference>
<dbReference type="InterPro" id="IPR036390">
    <property type="entry name" value="WH_DNA-bd_sf"/>
</dbReference>
<dbReference type="InterPro" id="IPR036388">
    <property type="entry name" value="WH-like_DNA-bd_sf"/>
</dbReference>
<evidence type="ECO:0000256" key="2">
    <source>
        <dbReference type="ARBA" id="ARBA00023163"/>
    </source>
</evidence>
<dbReference type="PROSITE" id="PS50987">
    <property type="entry name" value="HTH_ARSR_2"/>
    <property type="match status" value="1"/>
</dbReference>
<keyword evidence="2" id="KW-0804">Transcription</keyword>
<sequence length="91" mass="10568">MEEPLLDLSDEELEEITFSLKKVRQDLIVYLLQNYGSLKTKDIAKVLGLSTRAVRRNLKQLEKTGEIKSTKIGRSYIWEAAEKQSSQLMYF</sequence>
<keyword evidence="6" id="KW-1185">Reference proteome</keyword>
<evidence type="ECO:0000313" key="5">
    <source>
        <dbReference type="EMBL" id="KXA99506.1"/>
    </source>
</evidence>
<dbReference type="AlphaFoldDB" id="A0A133UZ81"/>
<comment type="caution">
    <text evidence="5">The sequence shown here is derived from an EMBL/GenBank/DDBJ whole genome shotgun (WGS) entry which is preliminary data.</text>
</comment>
<gene>
    <name evidence="5" type="ORF">AKJ42_03095</name>
</gene>
<dbReference type="Gene3D" id="1.10.10.10">
    <property type="entry name" value="Winged helix-like DNA-binding domain superfamily/Winged helix DNA-binding domain"/>
    <property type="match status" value="1"/>
</dbReference>
<dbReference type="SUPFAM" id="SSF46785">
    <property type="entry name" value="Winged helix' DNA-binding domain"/>
    <property type="match status" value="1"/>
</dbReference>
<accession>A0A133UZ81</accession>
<dbReference type="InterPro" id="IPR001845">
    <property type="entry name" value="HTH_ArsR_DNA-bd_dom"/>
</dbReference>
<dbReference type="Proteomes" id="UP000070520">
    <property type="component" value="Unassembled WGS sequence"/>
</dbReference>
<organism evidence="5 6">
    <name type="scientific">candidate division MSBL1 archaeon SCGC-AAA261C02</name>
    <dbReference type="NCBI Taxonomy" id="1698272"/>
    <lineage>
        <taxon>Archaea</taxon>
        <taxon>Methanobacteriati</taxon>
        <taxon>Methanobacteriota</taxon>
        <taxon>candidate division MSBL1</taxon>
    </lineage>
</organism>
<evidence type="ECO:0008006" key="7">
    <source>
        <dbReference type="Google" id="ProtNLM"/>
    </source>
</evidence>
<reference evidence="5 6" key="1">
    <citation type="journal article" date="2016" name="Sci. Rep.">
        <title>Metabolic traits of an uncultured archaeal lineage -MSBL1- from brine pools of the Red Sea.</title>
        <authorList>
            <person name="Mwirichia R."/>
            <person name="Alam I."/>
            <person name="Rashid M."/>
            <person name="Vinu M."/>
            <person name="Ba-Alawi W."/>
            <person name="Anthony Kamau A."/>
            <person name="Kamanda Ngugi D."/>
            <person name="Goker M."/>
            <person name="Klenk H.P."/>
            <person name="Bajic V."/>
            <person name="Stingl U."/>
        </authorList>
    </citation>
    <scope>NUCLEOTIDE SEQUENCE [LARGE SCALE GENOMIC DNA]</scope>
    <source>
        <strain evidence="5">SCGC-AAA261C02</strain>
    </source>
</reference>
<name>A0A133UZ81_9EURY</name>
<dbReference type="InterPro" id="IPR001034">
    <property type="entry name" value="DeoR_HTH"/>
</dbReference>
<dbReference type="Pfam" id="PF08279">
    <property type="entry name" value="HTH_11"/>
    <property type="match status" value="1"/>
</dbReference>
<evidence type="ECO:0000259" key="3">
    <source>
        <dbReference type="PROSITE" id="PS50987"/>
    </source>
</evidence>
<feature type="domain" description="HTH deoR-type" evidence="4">
    <location>
        <begin position="21"/>
        <end position="76"/>
    </location>
</feature>
<protein>
    <recommendedName>
        <fullName evidence="7">Helix-turn-helix type 11 domain-containing protein</fullName>
    </recommendedName>
</protein>
<dbReference type="GO" id="GO:0003700">
    <property type="term" value="F:DNA-binding transcription factor activity"/>
    <property type="evidence" value="ECO:0007669"/>
    <property type="project" value="InterPro"/>
</dbReference>
<proteinExistence type="predicted"/>
<dbReference type="PROSITE" id="PS51000">
    <property type="entry name" value="HTH_DEOR_2"/>
    <property type="match status" value="1"/>
</dbReference>
<evidence type="ECO:0000259" key="4">
    <source>
        <dbReference type="PROSITE" id="PS51000"/>
    </source>
</evidence>
<feature type="domain" description="HTH arsR-type" evidence="3">
    <location>
        <begin position="5"/>
        <end position="91"/>
    </location>
</feature>
<evidence type="ECO:0000256" key="1">
    <source>
        <dbReference type="ARBA" id="ARBA00023015"/>
    </source>
</evidence>
<dbReference type="InterPro" id="IPR013196">
    <property type="entry name" value="HTH_11"/>
</dbReference>
<keyword evidence="1" id="KW-0805">Transcription regulation</keyword>